<proteinExistence type="predicted"/>
<accession>A0AAV0KB07</accession>
<dbReference type="AlphaFoldDB" id="A0AAV0KB07"/>
<dbReference type="Proteomes" id="UP001154282">
    <property type="component" value="Unassembled WGS sequence"/>
</dbReference>
<feature type="compositionally biased region" description="Basic residues" evidence="1">
    <location>
        <begin position="49"/>
        <end position="58"/>
    </location>
</feature>
<comment type="caution">
    <text evidence="2">The sequence shown here is derived from an EMBL/GenBank/DDBJ whole genome shotgun (WGS) entry which is preliminary data.</text>
</comment>
<organism evidence="2 3">
    <name type="scientific">Linum tenue</name>
    <dbReference type="NCBI Taxonomy" id="586396"/>
    <lineage>
        <taxon>Eukaryota</taxon>
        <taxon>Viridiplantae</taxon>
        <taxon>Streptophyta</taxon>
        <taxon>Embryophyta</taxon>
        <taxon>Tracheophyta</taxon>
        <taxon>Spermatophyta</taxon>
        <taxon>Magnoliopsida</taxon>
        <taxon>eudicotyledons</taxon>
        <taxon>Gunneridae</taxon>
        <taxon>Pentapetalae</taxon>
        <taxon>rosids</taxon>
        <taxon>fabids</taxon>
        <taxon>Malpighiales</taxon>
        <taxon>Linaceae</taxon>
        <taxon>Linum</taxon>
    </lineage>
</organism>
<gene>
    <name evidence="2" type="ORF">LITE_LOCUS18025</name>
</gene>
<feature type="region of interest" description="Disordered" evidence="1">
    <location>
        <begin position="28"/>
        <end position="58"/>
    </location>
</feature>
<dbReference type="EMBL" id="CAMGYJ010000005">
    <property type="protein sequence ID" value="CAI0419529.1"/>
    <property type="molecule type" value="Genomic_DNA"/>
</dbReference>
<reference evidence="2" key="1">
    <citation type="submission" date="2022-08" db="EMBL/GenBank/DDBJ databases">
        <authorList>
            <person name="Gutierrez-Valencia J."/>
        </authorList>
    </citation>
    <scope>NUCLEOTIDE SEQUENCE</scope>
</reference>
<evidence type="ECO:0000256" key="1">
    <source>
        <dbReference type="SAM" id="MobiDB-lite"/>
    </source>
</evidence>
<keyword evidence="3" id="KW-1185">Reference proteome</keyword>
<name>A0AAV0KB07_9ROSI</name>
<sequence length="58" mass="6368">MCRLHLPPQLPPPRERRRLCCSTAALLPPPLRCPSRSHAASASPTSLAAKRREKGGNR</sequence>
<evidence type="ECO:0000313" key="3">
    <source>
        <dbReference type="Proteomes" id="UP001154282"/>
    </source>
</evidence>
<evidence type="ECO:0000313" key="2">
    <source>
        <dbReference type="EMBL" id="CAI0419529.1"/>
    </source>
</evidence>
<protein>
    <submittedName>
        <fullName evidence="2">Uncharacterized protein</fullName>
    </submittedName>
</protein>